<feature type="transmembrane region" description="Helical" evidence="1">
    <location>
        <begin position="93"/>
        <end position="120"/>
    </location>
</feature>
<evidence type="ECO:0000313" key="3">
    <source>
        <dbReference type="Proteomes" id="UP000295689"/>
    </source>
</evidence>
<evidence type="ECO:0000313" key="2">
    <source>
        <dbReference type="EMBL" id="TCN28049.1"/>
    </source>
</evidence>
<feature type="transmembrane region" description="Helical" evidence="1">
    <location>
        <begin position="132"/>
        <end position="149"/>
    </location>
</feature>
<dbReference type="OrthoDB" id="2678059at2"/>
<feature type="transmembrane region" description="Helical" evidence="1">
    <location>
        <begin position="284"/>
        <end position="304"/>
    </location>
</feature>
<feature type="transmembrane region" description="Helical" evidence="1">
    <location>
        <begin position="215"/>
        <end position="233"/>
    </location>
</feature>
<reference evidence="2 3" key="1">
    <citation type="journal article" date="2015" name="Stand. Genomic Sci.">
        <title>Genomic Encyclopedia of Bacterial and Archaeal Type Strains, Phase III: the genomes of soil and plant-associated and newly described type strains.</title>
        <authorList>
            <person name="Whitman W.B."/>
            <person name="Woyke T."/>
            <person name="Klenk H.P."/>
            <person name="Zhou Y."/>
            <person name="Lilburn T.G."/>
            <person name="Beck B.J."/>
            <person name="De Vos P."/>
            <person name="Vandamme P."/>
            <person name="Eisen J.A."/>
            <person name="Garrity G."/>
            <person name="Hugenholtz P."/>
            <person name="Kyrpides N.C."/>
        </authorList>
    </citation>
    <scope>NUCLEOTIDE SEQUENCE [LARGE SCALE GENOMIC DNA]</scope>
    <source>
        <strain evidence="2 3">CV53</strain>
    </source>
</reference>
<sequence>MMIGLMAILLLVLLLPLLSRPVESNLEIFMFAMGVSAASVSGVMNPPIFVKAATDPIKITIAVLTAGLLFKWFQKPLHWGISRVIQALSFKLFIALAITVLGILSSMITAIIAALILVVIVQSLPLDRQSSIRFVILGCFSIGLGAALSPIGEPLSTIAISKLGEDFFFLMRLVGPEIIAALVIFGGIAALLIRKSDVKEGLNSPVSNRESYDEIISRSIKVYFFVMGLTLLGEGFEPMINEYFLGLDYSVMYWINMISAILDNATLTAAEVSPAMDDVTIKSILLGLLISGGMLIPGNIPNIIAASKLGITSKEWALFGVPFGLLLMAVYFFAVIVR</sequence>
<dbReference type="Proteomes" id="UP000295689">
    <property type="component" value="Unassembled WGS sequence"/>
</dbReference>
<comment type="caution">
    <text evidence="2">The sequence shown here is derived from an EMBL/GenBank/DDBJ whole genome shotgun (WGS) entry which is preliminary data.</text>
</comment>
<gene>
    <name evidence="2" type="ORF">EV146_101380</name>
</gene>
<dbReference type="EMBL" id="SLVV01000001">
    <property type="protein sequence ID" value="TCN28049.1"/>
    <property type="molecule type" value="Genomic_DNA"/>
</dbReference>
<accession>A0A4R2BPV7</accession>
<name>A0A4R2BPV7_9BACI</name>
<evidence type="ECO:0000256" key="1">
    <source>
        <dbReference type="SAM" id="Phobius"/>
    </source>
</evidence>
<keyword evidence="1" id="KW-0812">Transmembrane</keyword>
<organism evidence="2 3">
    <name type="scientific">Mesobacillus foraminis</name>
    <dbReference type="NCBI Taxonomy" id="279826"/>
    <lineage>
        <taxon>Bacteria</taxon>
        <taxon>Bacillati</taxon>
        <taxon>Bacillota</taxon>
        <taxon>Bacilli</taxon>
        <taxon>Bacillales</taxon>
        <taxon>Bacillaceae</taxon>
        <taxon>Mesobacillus</taxon>
    </lineage>
</organism>
<dbReference type="AlphaFoldDB" id="A0A4R2BPV7"/>
<keyword evidence="3" id="KW-1185">Reference proteome</keyword>
<feature type="transmembrane region" description="Helical" evidence="1">
    <location>
        <begin position="169"/>
        <end position="194"/>
    </location>
</feature>
<dbReference type="InterPro" id="IPR012443">
    <property type="entry name" value="DUF1646"/>
</dbReference>
<dbReference type="RefSeq" id="WP_121609754.1">
    <property type="nucleotide sequence ID" value="NZ_CP033044.1"/>
</dbReference>
<feature type="transmembrane region" description="Helical" evidence="1">
    <location>
        <begin position="253"/>
        <end position="272"/>
    </location>
</feature>
<dbReference type="Pfam" id="PF07854">
    <property type="entry name" value="DUF1646"/>
    <property type="match status" value="1"/>
</dbReference>
<proteinExistence type="predicted"/>
<protein>
    <submittedName>
        <fullName evidence="2">Putative cation transporter</fullName>
    </submittedName>
</protein>
<keyword evidence="1" id="KW-1133">Transmembrane helix</keyword>
<keyword evidence="1" id="KW-0472">Membrane</keyword>
<feature type="transmembrane region" description="Helical" evidence="1">
    <location>
        <begin position="316"/>
        <end position="337"/>
    </location>
</feature>
<dbReference type="PIRSF" id="PIRSF019205">
    <property type="entry name" value="DUF1646"/>
    <property type="match status" value="1"/>
</dbReference>